<evidence type="ECO:0000256" key="4">
    <source>
        <dbReference type="ARBA" id="ARBA00022692"/>
    </source>
</evidence>
<dbReference type="RefSeq" id="WP_146320824.1">
    <property type="nucleotide sequence ID" value="NZ_VCQV01000052.1"/>
</dbReference>
<sequence length="277" mass="30343">MTMATRKKIAGMHSVDTNGRSKHPASTPSWVLPLVTILVVLVALELATRFHLLGHDFPTVSAVGVQLYEQIRDPSMWHQLLRTLLAWILGFVIAAVVATPLGSLIALNRFLDSSTRLIVDFLRPIPPVAVLPLAVLLFGTQLKMTVIIVAFSAFWPILFQTIYGVHDVDPLKLDTASVFGLGRIDTYRRVVLPSATPYMATGFRLAATIALVVTIATELIVGTSGLGYQINQVRYAGDTAGMYALILITGAIGSLVSWLLIGFERRTLHWHASYRRG</sequence>
<dbReference type="OrthoDB" id="5458199at2"/>
<reference evidence="9 10" key="1">
    <citation type="submission" date="2019-05" db="EMBL/GenBank/DDBJ databases">
        <authorList>
            <person name="Lee S.D."/>
        </authorList>
    </citation>
    <scope>NUCLEOTIDE SEQUENCE [LARGE SCALE GENOMIC DNA]</scope>
    <source>
        <strain evidence="9 10">C5-26</strain>
    </source>
</reference>
<evidence type="ECO:0000256" key="3">
    <source>
        <dbReference type="ARBA" id="ARBA00022475"/>
    </source>
</evidence>
<dbReference type="GO" id="GO:0055085">
    <property type="term" value="P:transmembrane transport"/>
    <property type="evidence" value="ECO:0007669"/>
    <property type="project" value="InterPro"/>
</dbReference>
<feature type="domain" description="ABC transmembrane type-1" evidence="8">
    <location>
        <begin position="80"/>
        <end position="264"/>
    </location>
</feature>
<comment type="similarity">
    <text evidence="7">Belongs to the binding-protein-dependent transport system permease family.</text>
</comment>
<dbReference type="AlphaFoldDB" id="A0A563DSR5"/>
<protein>
    <submittedName>
        <fullName evidence="9">ABC transporter permease</fullName>
    </submittedName>
</protein>
<keyword evidence="6 7" id="KW-0472">Membrane</keyword>
<dbReference type="PROSITE" id="PS50928">
    <property type="entry name" value="ABC_TM1"/>
    <property type="match status" value="1"/>
</dbReference>
<dbReference type="InterPro" id="IPR035906">
    <property type="entry name" value="MetI-like_sf"/>
</dbReference>
<dbReference type="Proteomes" id="UP000320244">
    <property type="component" value="Unassembled WGS sequence"/>
</dbReference>
<dbReference type="InterPro" id="IPR000515">
    <property type="entry name" value="MetI-like"/>
</dbReference>
<proteinExistence type="inferred from homology"/>
<evidence type="ECO:0000259" key="8">
    <source>
        <dbReference type="PROSITE" id="PS50928"/>
    </source>
</evidence>
<keyword evidence="2 7" id="KW-0813">Transport</keyword>
<dbReference type="Pfam" id="PF00528">
    <property type="entry name" value="BPD_transp_1"/>
    <property type="match status" value="1"/>
</dbReference>
<dbReference type="PANTHER" id="PTHR30151">
    <property type="entry name" value="ALKANE SULFONATE ABC TRANSPORTER-RELATED, MEMBRANE SUBUNIT"/>
    <property type="match status" value="1"/>
</dbReference>
<evidence type="ECO:0000256" key="2">
    <source>
        <dbReference type="ARBA" id="ARBA00022448"/>
    </source>
</evidence>
<keyword evidence="10" id="KW-1185">Reference proteome</keyword>
<feature type="transmembrane region" description="Helical" evidence="7">
    <location>
        <begin position="205"/>
        <end position="228"/>
    </location>
</feature>
<organism evidence="9 10">
    <name type="scientific">Leekyejoonella antrihumi</name>
    <dbReference type="NCBI Taxonomy" id="1660198"/>
    <lineage>
        <taxon>Bacteria</taxon>
        <taxon>Bacillati</taxon>
        <taxon>Actinomycetota</taxon>
        <taxon>Actinomycetes</taxon>
        <taxon>Micrococcales</taxon>
        <taxon>Dermacoccaceae</taxon>
        <taxon>Leekyejoonella</taxon>
    </lineage>
</organism>
<evidence type="ECO:0000313" key="10">
    <source>
        <dbReference type="Proteomes" id="UP000320244"/>
    </source>
</evidence>
<reference evidence="9 10" key="2">
    <citation type="submission" date="2019-08" db="EMBL/GenBank/DDBJ databases">
        <title>Jejuicoccus antrihumi gen. nov., sp. nov., a new member of the family Dermacoccaceae isolated from a cave.</title>
        <authorList>
            <person name="Schumann P."/>
            <person name="Kim I.S."/>
        </authorList>
    </citation>
    <scope>NUCLEOTIDE SEQUENCE [LARGE SCALE GENOMIC DNA]</scope>
    <source>
        <strain evidence="9 10">C5-26</strain>
    </source>
</reference>
<dbReference type="Gene3D" id="1.10.3720.10">
    <property type="entry name" value="MetI-like"/>
    <property type="match status" value="1"/>
</dbReference>
<evidence type="ECO:0000256" key="7">
    <source>
        <dbReference type="RuleBase" id="RU363032"/>
    </source>
</evidence>
<dbReference type="CDD" id="cd06261">
    <property type="entry name" value="TM_PBP2"/>
    <property type="match status" value="1"/>
</dbReference>
<keyword evidence="4 7" id="KW-0812">Transmembrane</keyword>
<evidence type="ECO:0000256" key="5">
    <source>
        <dbReference type="ARBA" id="ARBA00022989"/>
    </source>
</evidence>
<name>A0A563DSR5_9MICO</name>
<evidence type="ECO:0000256" key="6">
    <source>
        <dbReference type="ARBA" id="ARBA00023136"/>
    </source>
</evidence>
<dbReference type="SUPFAM" id="SSF161098">
    <property type="entry name" value="MetI-like"/>
    <property type="match status" value="1"/>
</dbReference>
<accession>A0A563DSR5</accession>
<gene>
    <name evidence="9" type="ORF">FGL98_22795</name>
</gene>
<comment type="caution">
    <text evidence="9">The sequence shown here is derived from an EMBL/GenBank/DDBJ whole genome shotgun (WGS) entry which is preliminary data.</text>
</comment>
<keyword evidence="3" id="KW-1003">Cell membrane</keyword>
<keyword evidence="5 7" id="KW-1133">Transmembrane helix</keyword>
<feature type="transmembrane region" description="Helical" evidence="7">
    <location>
        <begin position="84"/>
        <end position="107"/>
    </location>
</feature>
<feature type="transmembrane region" description="Helical" evidence="7">
    <location>
        <begin position="240"/>
        <end position="261"/>
    </location>
</feature>
<evidence type="ECO:0000256" key="1">
    <source>
        <dbReference type="ARBA" id="ARBA00004651"/>
    </source>
</evidence>
<dbReference type="GO" id="GO:0005886">
    <property type="term" value="C:plasma membrane"/>
    <property type="evidence" value="ECO:0007669"/>
    <property type="project" value="UniProtKB-SubCell"/>
</dbReference>
<dbReference type="EMBL" id="VCQV01000052">
    <property type="protein sequence ID" value="TWP32971.1"/>
    <property type="molecule type" value="Genomic_DNA"/>
</dbReference>
<dbReference type="PANTHER" id="PTHR30151:SF0">
    <property type="entry name" value="ABC TRANSPORTER PERMEASE PROTEIN MJ0413-RELATED"/>
    <property type="match status" value="1"/>
</dbReference>
<comment type="subcellular location">
    <subcellularLocation>
        <location evidence="1 7">Cell membrane</location>
        <topology evidence="1 7">Multi-pass membrane protein</topology>
    </subcellularLocation>
</comment>
<evidence type="ECO:0000313" key="9">
    <source>
        <dbReference type="EMBL" id="TWP32971.1"/>
    </source>
</evidence>
<feature type="transmembrane region" description="Helical" evidence="7">
    <location>
        <begin position="128"/>
        <end position="155"/>
    </location>
</feature>